<organism evidence="6 7">
    <name type="scientific">Insolitispirillum peregrinum</name>
    <dbReference type="NCBI Taxonomy" id="80876"/>
    <lineage>
        <taxon>Bacteria</taxon>
        <taxon>Pseudomonadati</taxon>
        <taxon>Pseudomonadota</taxon>
        <taxon>Alphaproteobacteria</taxon>
        <taxon>Rhodospirillales</taxon>
        <taxon>Novispirillaceae</taxon>
        <taxon>Insolitispirillum</taxon>
    </lineage>
</organism>
<dbReference type="EMBL" id="FTOA01000003">
    <property type="protein sequence ID" value="SIS68388.1"/>
    <property type="molecule type" value="Genomic_DNA"/>
</dbReference>
<dbReference type="NCBIfam" id="TIGR02481">
    <property type="entry name" value="hemeryth_dom"/>
    <property type="match status" value="1"/>
</dbReference>
<dbReference type="SMART" id="SM00100">
    <property type="entry name" value="cNMP"/>
    <property type="match status" value="1"/>
</dbReference>
<dbReference type="PROSITE" id="PS50042">
    <property type="entry name" value="CNMP_BINDING_3"/>
    <property type="match status" value="2"/>
</dbReference>
<dbReference type="Pfam" id="PF00027">
    <property type="entry name" value="cNMP_binding"/>
    <property type="match status" value="1"/>
</dbReference>
<dbReference type="AlphaFoldDB" id="A0A1N7L3G7"/>
<evidence type="ECO:0000313" key="6">
    <source>
        <dbReference type="EMBL" id="SIS68388.1"/>
    </source>
</evidence>
<dbReference type="CDD" id="cd00038">
    <property type="entry name" value="CAP_ED"/>
    <property type="match status" value="1"/>
</dbReference>
<name>A0A1N7L3G7_9PROT</name>
<dbReference type="SUPFAM" id="SSF51206">
    <property type="entry name" value="cAMP-binding domain-like"/>
    <property type="match status" value="2"/>
</dbReference>
<dbReference type="OrthoDB" id="9800940at2"/>
<dbReference type="InterPro" id="IPR000595">
    <property type="entry name" value="cNMP-bd_dom"/>
</dbReference>
<dbReference type="InterPro" id="IPR012312">
    <property type="entry name" value="Hemerythrin-like"/>
</dbReference>
<comment type="similarity">
    <text evidence="1">Belongs to the hemerythrin family.</text>
</comment>
<gene>
    <name evidence="6" type="ORF">SAMN05421779_10389</name>
</gene>
<evidence type="ECO:0000256" key="2">
    <source>
        <dbReference type="ARBA" id="ARBA00022621"/>
    </source>
</evidence>
<dbReference type="PANTHER" id="PTHR37164">
    <property type="entry name" value="BACTERIOHEMERYTHRIN"/>
    <property type="match status" value="1"/>
</dbReference>
<dbReference type="SUPFAM" id="SSF56281">
    <property type="entry name" value="Metallo-hydrolase/oxidoreductase"/>
    <property type="match status" value="1"/>
</dbReference>
<keyword evidence="7" id="KW-1185">Reference proteome</keyword>
<evidence type="ECO:0000256" key="3">
    <source>
        <dbReference type="ARBA" id="ARBA00022723"/>
    </source>
</evidence>
<dbReference type="Gene3D" id="1.20.120.50">
    <property type="entry name" value="Hemerythrin-like"/>
    <property type="match status" value="1"/>
</dbReference>
<reference evidence="6 7" key="1">
    <citation type="submission" date="2017-01" db="EMBL/GenBank/DDBJ databases">
        <authorList>
            <person name="Mah S.A."/>
            <person name="Swanson W.J."/>
            <person name="Moy G.W."/>
            <person name="Vacquier V.D."/>
        </authorList>
    </citation>
    <scope>NUCLEOTIDE SEQUENCE [LARGE SCALE GENOMIC DNA]</scope>
    <source>
        <strain evidence="6 7">DSM 11589</strain>
    </source>
</reference>
<keyword evidence="2" id="KW-0561">Oxygen transport</keyword>
<sequence length="869" mass="97209">MEVIEVTTGVYWVDIPAAGLKILCGCPADAVKHLKQRGLIRRVESKGVVTESGPNAILLSDLPLQGGEFSNLAEFPVLQMLYRQGMLLPGHPNNTGAKPILIGRQDQIKAQMDYIHRGNYGLTSQDEIEATGVAPAIARDWMRIKLSFAFGRISQPSDLLDVRVLDNEPIDIAKGVMIRRLDVNLFEISHDGQRITLDLNLADGRVYQAPFRLGYRNLRREYFAVVHSGDGDGWDVHRPAMGSILMFQGRIFLIDTGPNLQFVLRALGIGIHEIDGIFHTHCHDDHFAGLTTLVRADHRVRYYATPSVRASVAHKLAALMGTDISAFDDFFDVHDLALDTWNDIEGLEVRPLFSPHPVETTILQFRALWENGWKTYAHYADISSFQVIDQMVTDDPRRPGISAEWAQTIKQHYLEPADLKKVDIGGGLIHGDANDFRTDGSGRIILAHTARDLTLDEKEIGSGAPFGTVDVLIPALQEYPLRLARSYLAQYFPEVPEHQLRILLNHPLEVINPETILIRDGHTVDKVYLILTGIVESIASHHEHGAALTAGAMVGELPVLTASPAQETVRAASFVTALVLPGALYATFVAHNGLDQRVQRMASMRRFFNRTWLLGEHLSSMAETRIATACRPASYRAGQEINIHEYDELLLIKRGCVRMVTDKTVIEELGDGGVIGVSRVLFGAPPFCRYIAMADTEVLAIPGELMRDIPVTRWKMMELHNRRMTLLATPRGDGDAFPWLADYTIGVPAMDRQHQHLLELASQVARHAQNHNTDSLLQALDDLAGYSRQHFMTEEDMLGALGYKEIADHRRMHVALQDELNDIRHHVLNTGQFDVTAFHHYIHAQVLGHIFREDSRYVRFISSAGEYIL</sequence>
<dbReference type="CDD" id="cd12107">
    <property type="entry name" value="Hemerythrin"/>
    <property type="match status" value="1"/>
</dbReference>
<dbReference type="GO" id="GO:0005344">
    <property type="term" value="F:oxygen carrier activity"/>
    <property type="evidence" value="ECO:0007669"/>
    <property type="project" value="UniProtKB-KW"/>
</dbReference>
<feature type="domain" description="Cyclic nucleotide-binding" evidence="5">
    <location>
        <begin position="647"/>
        <end position="709"/>
    </location>
</feature>
<evidence type="ECO:0000259" key="5">
    <source>
        <dbReference type="PROSITE" id="PS50042"/>
    </source>
</evidence>
<evidence type="ECO:0000256" key="4">
    <source>
        <dbReference type="ARBA" id="ARBA00023004"/>
    </source>
</evidence>
<dbReference type="InterPro" id="IPR035938">
    <property type="entry name" value="Hemerythrin-like_sf"/>
</dbReference>
<dbReference type="PROSITE" id="PS00550">
    <property type="entry name" value="HEMERYTHRINS"/>
    <property type="match status" value="1"/>
</dbReference>
<dbReference type="InterPro" id="IPR036866">
    <property type="entry name" value="RibonucZ/Hydroxyglut_hydro"/>
</dbReference>
<feature type="domain" description="Cyclic nucleotide-binding" evidence="5">
    <location>
        <begin position="517"/>
        <end position="580"/>
    </location>
</feature>
<dbReference type="Pfam" id="PF23023">
    <property type="entry name" value="Anti-Pycsar_Apyc1"/>
    <property type="match status" value="1"/>
</dbReference>
<dbReference type="Gene3D" id="2.60.120.10">
    <property type="entry name" value="Jelly Rolls"/>
    <property type="match status" value="2"/>
</dbReference>
<dbReference type="InterPro" id="IPR050669">
    <property type="entry name" value="Hemerythrin"/>
</dbReference>
<dbReference type="Pfam" id="PF01814">
    <property type="entry name" value="Hemerythrin"/>
    <property type="match status" value="1"/>
</dbReference>
<dbReference type="InterPro" id="IPR016131">
    <property type="entry name" value="Haemerythrin_Fe_BS"/>
</dbReference>
<dbReference type="PANTHER" id="PTHR37164:SF1">
    <property type="entry name" value="BACTERIOHEMERYTHRIN"/>
    <property type="match status" value="1"/>
</dbReference>
<dbReference type="Gene3D" id="3.60.15.10">
    <property type="entry name" value="Ribonuclease Z/Hydroxyacylglutathione hydrolase-like"/>
    <property type="match status" value="1"/>
</dbReference>
<dbReference type="SUPFAM" id="SSF47188">
    <property type="entry name" value="Hemerythrin-like"/>
    <property type="match status" value="1"/>
</dbReference>
<proteinExistence type="inferred from homology"/>
<keyword evidence="4" id="KW-0408">Iron</keyword>
<keyword evidence="2" id="KW-0813">Transport</keyword>
<dbReference type="InterPro" id="IPR012827">
    <property type="entry name" value="Hemerythrin_metal-bd"/>
</dbReference>
<evidence type="ECO:0000313" key="7">
    <source>
        <dbReference type="Proteomes" id="UP000185678"/>
    </source>
</evidence>
<dbReference type="Proteomes" id="UP000185678">
    <property type="component" value="Unassembled WGS sequence"/>
</dbReference>
<evidence type="ECO:0000256" key="1">
    <source>
        <dbReference type="ARBA" id="ARBA00010587"/>
    </source>
</evidence>
<dbReference type="GO" id="GO:0046872">
    <property type="term" value="F:metal ion binding"/>
    <property type="evidence" value="ECO:0007669"/>
    <property type="project" value="UniProtKB-KW"/>
</dbReference>
<protein>
    <submittedName>
        <fullName evidence="6">Hemerythrin</fullName>
    </submittedName>
</protein>
<dbReference type="STRING" id="80876.SAMN05421779_10389"/>
<accession>A0A1N7L3G7</accession>
<dbReference type="RefSeq" id="WP_076399742.1">
    <property type="nucleotide sequence ID" value="NZ_FTOA01000003.1"/>
</dbReference>
<dbReference type="InterPro" id="IPR018490">
    <property type="entry name" value="cNMP-bd_dom_sf"/>
</dbReference>
<dbReference type="InterPro" id="IPR014710">
    <property type="entry name" value="RmlC-like_jellyroll"/>
</dbReference>
<keyword evidence="3" id="KW-0479">Metal-binding</keyword>